<dbReference type="EMBL" id="JAPDRN010000006">
    <property type="protein sequence ID" value="KAJ9644296.1"/>
    <property type="molecule type" value="Genomic_DNA"/>
</dbReference>
<dbReference type="SUPFAM" id="SSF56112">
    <property type="entry name" value="Protein kinase-like (PK-like)"/>
    <property type="match status" value="1"/>
</dbReference>
<gene>
    <name evidence="4" type="ORF">H2204_001647</name>
</gene>
<dbReference type="PANTHER" id="PTHR12149:SF8">
    <property type="entry name" value="PROTEIN-RIBULOSAMINE 3-KINASE"/>
    <property type="match status" value="1"/>
</dbReference>
<dbReference type="Proteomes" id="UP001172681">
    <property type="component" value="Unassembled WGS sequence"/>
</dbReference>
<accession>A0AA39D396</accession>
<dbReference type="FunFam" id="3.90.1200.10:FF:000018">
    <property type="entry name" value="Fructosamine-3-kinase, putative"/>
    <property type="match status" value="1"/>
</dbReference>
<proteinExistence type="predicted"/>
<evidence type="ECO:0000256" key="2">
    <source>
        <dbReference type="ARBA" id="ARBA00048655"/>
    </source>
</evidence>
<dbReference type="EC" id="2.7.1.172" evidence="1"/>
<organism evidence="4 5">
    <name type="scientific">Knufia peltigerae</name>
    <dbReference type="NCBI Taxonomy" id="1002370"/>
    <lineage>
        <taxon>Eukaryota</taxon>
        <taxon>Fungi</taxon>
        <taxon>Dikarya</taxon>
        <taxon>Ascomycota</taxon>
        <taxon>Pezizomycotina</taxon>
        <taxon>Eurotiomycetes</taxon>
        <taxon>Chaetothyriomycetidae</taxon>
        <taxon>Chaetothyriales</taxon>
        <taxon>Trichomeriaceae</taxon>
        <taxon>Knufia</taxon>
    </lineage>
</organism>
<dbReference type="AlphaFoldDB" id="A0AA39D396"/>
<dbReference type="Gene3D" id="3.90.1200.10">
    <property type="match status" value="2"/>
</dbReference>
<protein>
    <recommendedName>
        <fullName evidence="1">protein-ribulosamine 3-kinase</fullName>
        <ecNumber evidence="1">2.7.1.172</ecNumber>
    </recommendedName>
</protein>
<keyword evidence="5" id="KW-1185">Reference proteome</keyword>
<evidence type="ECO:0000256" key="3">
    <source>
        <dbReference type="SAM" id="MobiDB-lite"/>
    </source>
</evidence>
<dbReference type="InterPro" id="IPR011009">
    <property type="entry name" value="Kinase-like_dom_sf"/>
</dbReference>
<dbReference type="Gene3D" id="3.30.200.20">
    <property type="entry name" value="Phosphorylase Kinase, domain 1"/>
    <property type="match status" value="1"/>
</dbReference>
<feature type="region of interest" description="Disordered" evidence="3">
    <location>
        <begin position="239"/>
        <end position="271"/>
    </location>
</feature>
<evidence type="ECO:0000313" key="4">
    <source>
        <dbReference type="EMBL" id="KAJ9644296.1"/>
    </source>
</evidence>
<dbReference type="InterPro" id="IPR016477">
    <property type="entry name" value="Fructo-/Ketosamine-3-kinase"/>
</dbReference>
<comment type="caution">
    <text evidence="4">The sequence shown here is derived from an EMBL/GenBank/DDBJ whole genome shotgun (WGS) entry which is preliminary data.</text>
</comment>
<evidence type="ECO:0000256" key="1">
    <source>
        <dbReference type="ARBA" id="ARBA00011961"/>
    </source>
</evidence>
<dbReference type="Pfam" id="PF03881">
    <property type="entry name" value="Fructosamin_kin"/>
    <property type="match status" value="1"/>
</dbReference>
<evidence type="ECO:0000313" key="5">
    <source>
        <dbReference type="Proteomes" id="UP001172681"/>
    </source>
</evidence>
<name>A0AA39D396_9EURO</name>
<dbReference type="GO" id="GO:0102193">
    <property type="term" value="F:protein-ribulosamine 3-kinase activity"/>
    <property type="evidence" value="ECO:0007669"/>
    <property type="project" value="UniProtKB-EC"/>
</dbReference>
<comment type="catalytic activity">
    <reaction evidence="2">
        <text>N(6)-D-ribulosyl-L-lysyl-[protein] + ATP = N(6)-(3-O-phospho-D-ribulosyl)-L-lysyl-[protein] + ADP + H(+)</text>
        <dbReference type="Rhea" id="RHEA:48432"/>
        <dbReference type="Rhea" id="RHEA-COMP:12103"/>
        <dbReference type="Rhea" id="RHEA-COMP:12104"/>
        <dbReference type="ChEBI" id="CHEBI:15378"/>
        <dbReference type="ChEBI" id="CHEBI:30616"/>
        <dbReference type="ChEBI" id="CHEBI:90418"/>
        <dbReference type="ChEBI" id="CHEBI:90420"/>
        <dbReference type="ChEBI" id="CHEBI:456216"/>
        <dbReference type="EC" id="2.7.1.172"/>
    </reaction>
    <physiologicalReaction direction="left-to-right" evidence="2">
        <dbReference type="Rhea" id="RHEA:48433"/>
    </physiologicalReaction>
</comment>
<dbReference type="PANTHER" id="PTHR12149">
    <property type="entry name" value="FRUCTOSAMINE 3 KINASE-RELATED PROTEIN"/>
    <property type="match status" value="1"/>
</dbReference>
<sequence>MPSSSIDPAIVRALSLDVGTSKMATHGGSGFSSTFRITTPTRSMFVKTSSEAGAKVMFEGEHASLNAIHDAVPSLCPKSFGWGQLEKGGGGGYFLATEFLNLGGLPPSMSKRRGSGGATSAGSGMSLAEKLARLHSTPSPVPEGYDEPQFGFPVSTCCGDTPQDNTFSPSWADFFGQRRLLAILERGERNNGSDAQLRKTVERVVDEVVPKLLGDGHLGGKEAIRPVVVHGDLWSGNKSRGRFVGTRQTRTETETQNGGSGSGSSSDGDGSAVEDVVYDPASCYAHNEYDFGIMNMFGGFGSSFWNEYHAIVPKTEPVSEYEDRIRLYESYHHLNHWAIFGGGYKGGAMGLLKGLLKKYGD</sequence>
<reference evidence="4" key="1">
    <citation type="submission" date="2022-10" db="EMBL/GenBank/DDBJ databases">
        <title>Culturing micro-colonial fungi from biological soil crusts in the Mojave desert and describing Neophaeococcomyces mojavensis, and introducing the new genera and species Taxawa tesnikishii.</title>
        <authorList>
            <person name="Kurbessoian T."/>
            <person name="Stajich J.E."/>
        </authorList>
    </citation>
    <scope>NUCLEOTIDE SEQUENCE</scope>
    <source>
        <strain evidence="4">TK_35</strain>
    </source>
</reference>